<dbReference type="EMBL" id="JACAZI010000003">
    <property type="protein sequence ID" value="KAF7365720.1"/>
    <property type="molecule type" value="Genomic_DNA"/>
</dbReference>
<dbReference type="InterPro" id="IPR036291">
    <property type="entry name" value="NAD(P)-bd_dom_sf"/>
</dbReference>
<dbReference type="Pfam" id="PF00106">
    <property type="entry name" value="adh_short"/>
    <property type="match status" value="1"/>
</dbReference>
<comment type="caution">
    <text evidence="2">The sequence shown here is derived from an EMBL/GenBank/DDBJ whole genome shotgun (WGS) entry which is preliminary data.</text>
</comment>
<protein>
    <recommendedName>
        <fullName evidence="4">NAD(P)-binding protein</fullName>
    </recommendedName>
</protein>
<keyword evidence="1" id="KW-0560">Oxidoreductase</keyword>
<sequence>MPTLAVAEATNLAFAPSYIPVAIFAGGTSGVGQAMVEAFARQTNGHAHIILIGRNLTTAAKILARFPKPAEADGWAHEFVACDAMSIASVRAVCAGLRARLIRVNFLVMSAAGQKGNSLVECGETHEGLDNHLVMRYFSRYVYTKELLPLLLQAREMGQQAHLMTILGAGMGIPIASDDLGLAEARRRSIKFLQGNMISVAAIKGGIRSAGYNDGLVAWFAAQHPNIAFTHISPGQVQTLGSKLYLGWLLAPLGWLLTALRSFIAIPQEECAQYMLYALLHVEQGGLFFRNSRGDVVSEHVFSPSHARSFVDDGSPTARKKGVLNGIPMKGYGGSDVTVAGLIAYTERVLADIA</sequence>
<evidence type="ECO:0000313" key="3">
    <source>
        <dbReference type="Proteomes" id="UP000620124"/>
    </source>
</evidence>
<reference evidence="2" key="1">
    <citation type="submission" date="2020-05" db="EMBL/GenBank/DDBJ databases">
        <title>Mycena genomes resolve the evolution of fungal bioluminescence.</title>
        <authorList>
            <person name="Tsai I.J."/>
        </authorList>
    </citation>
    <scope>NUCLEOTIDE SEQUENCE</scope>
    <source>
        <strain evidence="2">CCC161011</strain>
    </source>
</reference>
<evidence type="ECO:0008006" key="4">
    <source>
        <dbReference type="Google" id="ProtNLM"/>
    </source>
</evidence>
<keyword evidence="3" id="KW-1185">Reference proteome</keyword>
<dbReference type="AlphaFoldDB" id="A0A8H6YXM7"/>
<name>A0A8H6YXM7_9AGAR</name>
<dbReference type="PANTHER" id="PTHR47534:SF3">
    <property type="entry name" value="ALCOHOL DEHYDROGENASE-LIKE C-TERMINAL DOMAIN-CONTAINING PROTEIN"/>
    <property type="match status" value="1"/>
</dbReference>
<dbReference type="OrthoDB" id="2898509at2759"/>
<dbReference type="InterPro" id="IPR052228">
    <property type="entry name" value="Sec_Metab_Biosynth_Oxidored"/>
</dbReference>
<dbReference type="PANTHER" id="PTHR47534">
    <property type="entry name" value="YALI0E05731P"/>
    <property type="match status" value="1"/>
</dbReference>
<gene>
    <name evidence="2" type="ORF">MVEN_00445700</name>
</gene>
<accession>A0A8H6YXM7</accession>
<dbReference type="Gene3D" id="3.40.50.720">
    <property type="entry name" value="NAD(P)-binding Rossmann-like Domain"/>
    <property type="match status" value="1"/>
</dbReference>
<evidence type="ECO:0000256" key="1">
    <source>
        <dbReference type="ARBA" id="ARBA00023002"/>
    </source>
</evidence>
<proteinExistence type="predicted"/>
<evidence type="ECO:0000313" key="2">
    <source>
        <dbReference type="EMBL" id="KAF7365720.1"/>
    </source>
</evidence>
<dbReference type="InterPro" id="IPR002347">
    <property type="entry name" value="SDR_fam"/>
</dbReference>
<dbReference type="GO" id="GO:0016491">
    <property type="term" value="F:oxidoreductase activity"/>
    <property type="evidence" value="ECO:0007669"/>
    <property type="project" value="UniProtKB-KW"/>
</dbReference>
<organism evidence="2 3">
    <name type="scientific">Mycena venus</name>
    <dbReference type="NCBI Taxonomy" id="2733690"/>
    <lineage>
        <taxon>Eukaryota</taxon>
        <taxon>Fungi</taxon>
        <taxon>Dikarya</taxon>
        <taxon>Basidiomycota</taxon>
        <taxon>Agaricomycotina</taxon>
        <taxon>Agaricomycetes</taxon>
        <taxon>Agaricomycetidae</taxon>
        <taxon>Agaricales</taxon>
        <taxon>Marasmiineae</taxon>
        <taxon>Mycenaceae</taxon>
        <taxon>Mycena</taxon>
    </lineage>
</organism>
<dbReference type="SUPFAM" id="SSF51735">
    <property type="entry name" value="NAD(P)-binding Rossmann-fold domains"/>
    <property type="match status" value="1"/>
</dbReference>
<dbReference type="Proteomes" id="UP000620124">
    <property type="component" value="Unassembled WGS sequence"/>
</dbReference>